<organism evidence="2 3">
    <name type="scientific">Opisthorchis viverrini</name>
    <name type="common">Southeast Asian liver fluke</name>
    <dbReference type="NCBI Taxonomy" id="6198"/>
    <lineage>
        <taxon>Eukaryota</taxon>
        <taxon>Metazoa</taxon>
        <taxon>Spiralia</taxon>
        <taxon>Lophotrochozoa</taxon>
        <taxon>Platyhelminthes</taxon>
        <taxon>Trematoda</taxon>
        <taxon>Digenea</taxon>
        <taxon>Opisthorchiida</taxon>
        <taxon>Opisthorchiata</taxon>
        <taxon>Opisthorchiidae</taxon>
        <taxon>Opisthorchis</taxon>
    </lineage>
</organism>
<accession>A0A075A707</accession>
<evidence type="ECO:0000313" key="3">
    <source>
        <dbReference type="Proteomes" id="UP000054324"/>
    </source>
</evidence>
<dbReference type="CTD" id="20323061"/>
<dbReference type="Proteomes" id="UP000054324">
    <property type="component" value="Unassembled WGS sequence"/>
</dbReference>
<dbReference type="KEGG" id="ovi:T265_08882"/>
<dbReference type="STRING" id="6198.A0A075A707"/>
<gene>
    <name evidence="2" type="ORF">T265_08882</name>
</gene>
<dbReference type="GeneID" id="20323061"/>
<name>A0A075A707_OPIVI</name>
<dbReference type="AlphaFoldDB" id="A0A075A707"/>
<proteinExistence type="predicted"/>
<feature type="compositionally biased region" description="Basic and acidic residues" evidence="1">
    <location>
        <begin position="1"/>
        <end position="13"/>
    </location>
</feature>
<dbReference type="EMBL" id="KL596861">
    <property type="protein sequence ID" value="KER23189.1"/>
    <property type="molecule type" value="Genomic_DNA"/>
</dbReference>
<keyword evidence="3" id="KW-1185">Reference proteome</keyword>
<evidence type="ECO:0000313" key="2">
    <source>
        <dbReference type="EMBL" id="KER23189.1"/>
    </source>
</evidence>
<feature type="region of interest" description="Disordered" evidence="1">
    <location>
        <begin position="1"/>
        <end position="21"/>
    </location>
</feature>
<evidence type="ECO:0000256" key="1">
    <source>
        <dbReference type="SAM" id="MobiDB-lite"/>
    </source>
</evidence>
<protein>
    <submittedName>
        <fullName evidence="2">Uncharacterized protein</fullName>
    </submittedName>
</protein>
<reference evidence="2 3" key="1">
    <citation type="submission" date="2013-11" db="EMBL/GenBank/DDBJ databases">
        <title>Opisthorchis viverrini - life in the bile duct.</title>
        <authorList>
            <person name="Young N.D."/>
            <person name="Nagarajan N."/>
            <person name="Lin S.J."/>
            <person name="Korhonen P.K."/>
            <person name="Jex A.R."/>
            <person name="Hall R.S."/>
            <person name="Safavi-Hemami H."/>
            <person name="Kaewkong W."/>
            <person name="Bertrand D."/>
            <person name="Gao S."/>
            <person name="Seet Q."/>
            <person name="Wongkham S."/>
            <person name="Teh B.T."/>
            <person name="Wongkham C."/>
            <person name="Intapan P.M."/>
            <person name="Maleewong W."/>
            <person name="Yang X."/>
            <person name="Hu M."/>
            <person name="Wang Z."/>
            <person name="Hofmann A."/>
            <person name="Sternberg P.W."/>
            <person name="Tan P."/>
            <person name="Wang J."/>
            <person name="Gasser R.B."/>
        </authorList>
    </citation>
    <scope>NUCLEOTIDE SEQUENCE [LARGE SCALE GENOMIC DNA]</scope>
</reference>
<dbReference type="RefSeq" id="XP_009173068.1">
    <property type="nucleotide sequence ID" value="XM_009174804.1"/>
</dbReference>
<sequence>MELPDRTNRDRRLAPASSTYPNTHASIMSEWRCITRSAARHAKRRPRLSFGFWNPCFSVNLPNPCPSIRTTIQECVNGLIGPPLSNIFRPRTSSDPEVAVAERARVGILLSRPAEGPLLDWILIVGCLYAVRMTTSVEPQKREADSYVYPDTIKENFNDALKTLSRLCKISDIVAIARGLNAQASKLSVSGNLLGGRHKADSVRTTNE</sequence>